<gene>
    <name evidence="1" type="ORF">E2C01_003335</name>
</gene>
<accession>A0A5B7CNF7</accession>
<dbReference type="AlphaFoldDB" id="A0A5B7CNF7"/>
<organism evidence="1 2">
    <name type="scientific">Portunus trituberculatus</name>
    <name type="common">Swimming crab</name>
    <name type="synonym">Neptunus trituberculatus</name>
    <dbReference type="NCBI Taxonomy" id="210409"/>
    <lineage>
        <taxon>Eukaryota</taxon>
        <taxon>Metazoa</taxon>
        <taxon>Ecdysozoa</taxon>
        <taxon>Arthropoda</taxon>
        <taxon>Crustacea</taxon>
        <taxon>Multicrustacea</taxon>
        <taxon>Malacostraca</taxon>
        <taxon>Eumalacostraca</taxon>
        <taxon>Eucarida</taxon>
        <taxon>Decapoda</taxon>
        <taxon>Pleocyemata</taxon>
        <taxon>Brachyura</taxon>
        <taxon>Eubrachyura</taxon>
        <taxon>Portunoidea</taxon>
        <taxon>Portunidae</taxon>
        <taxon>Portuninae</taxon>
        <taxon>Portunus</taxon>
    </lineage>
</organism>
<evidence type="ECO:0000313" key="1">
    <source>
        <dbReference type="EMBL" id="MPC10695.1"/>
    </source>
</evidence>
<evidence type="ECO:0000313" key="2">
    <source>
        <dbReference type="Proteomes" id="UP000324222"/>
    </source>
</evidence>
<dbReference type="EMBL" id="VSRR010000127">
    <property type="protein sequence ID" value="MPC10695.1"/>
    <property type="molecule type" value="Genomic_DNA"/>
</dbReference>
<proteinExistence type="predicted"/>
<keyword evidence="2" id="KW-1185">Reference proteome</keyword>
<sequence>MVRPPRRYVFNEGRNATPNLGCRRTHDAAIKQSEGPGSLPNATFRQLLSLRKEAEAARPVEAAILYVPTATFLSPHVAALICQ</sequence>
<reference evidence="1 2" key="1">
    <citation type="submission" date="2019-05" db="EMBL/GenBank/DDBJ databases">
        <title>Another draft genome of Portunus trituberculatus and its Hox gene families provides insights of decapod evolution.</title>
        <authorList>
            <person name="Jeong J.-H."/>
            <person name="Song I."/>
            <person name="Kim S."/>
            <person name="Choi T."/>
            <person name="Kim D."/>
            <person name="Ryu S."/>
            <person name="Kim W."/>
        </authorList>
    </citation>
    <scope>NUCLEOTIDE SEQUENCE [LARGE SCALE GENOMIC DNA]</scope>
    <source>
        <tissue evidence="1">Muscle</tissue>
    </source>
</reference>
<protein>
    <submittedName>
        <fullName evidence="1">Uncharacterized protein</fullName>
    </submittedName>
</protein>
<name>A0A5B7CNF7_PORTR</name>
<comment type="caution">
    <text evidence="1">The sequence shown here is derived from an EMBL/GenBank/DDBJ whole genome shotgun (WGS) entry which is preliminary data.</text>
</comment>
<dbReference type="Proteomes" id="UP000324222">
    <property type="component" value="Unassembled WGS sequence"/>
</dbReference>